<dbReference type="Gene3D" id="3.40.50.300">
    <property type="entry name" value="P-loop containing nucleotide triphosphate hydrolases"/>
    <property type="match status" value="1"/>
</dbReference>
<keyword evidence="2" id="KW-0547">Nucleotide-binding</keyword>
<organism evidence="5 6">
    <name type="scientific">Reichenbachiella ulvae</name>
    <dbReference type="NCBI Taxonomy" id="2980104"/>
    <lineage>
        <taxon>Bacteria</taxon>
        <taxon>Pseudomonadati</taxon>
        <taxon>Bacteroidota</taxon>
        <taxon>Cytophagia</taxon>
        <taxon>Cytophagales</taxon>
        <taxon>Reichenbachiellaceae</taxon>
        <taxon>Reichenbachiella</taxon>
    </lineage>
</organism>
<feature type="domain" description="ABC transporter" evidence="4">
    <location>
        <begin position="3"/>
        <end position="203"/>
    </location>
</feature>
<name>A0ABT3D162_9BACT</name>
<dbReference type="PROSITE" id="PS50893">
    <property type="entry name" value="ABC_TRANSPORTER_2"/>
    <property type="match status" value="1"/>
</dbReference>
<comment type="caution">
    <text evidence="5">The sequence shown here is derived from an EMBL/GenBank/DDBJ whole genome shotgun (WGS) entry which is preliminary data.</text>
</comment>
<evidence type="ECO:0000256" key="1">
    <source>
        <dbReference type="ARBA" id="ARBA00022448"/>
    </source>
</evidence>
<dbReference type="InterPro" id="IPR017871">
    <property type="entry name" value="ABC_transporter-like_CS"/>
</dbReference>
<protein>
    <submittedName>
        <fullName evidence="5">ATP-binding cassette domain-containing protein</fullName>
    </submittedName>
</protein>
<dbReference type="GO" id="GO:0005524">
    <property type="term" value="F:ATP binding"/>
    <property type="evidence" value="ECO:0007669"/>
    <property type="project" value="UniProtKB-KW"/>
</dbReference>
<dbReference type="PROSITE" id="PS00211">
    <property type="entry name" value="ABC_TRANSPORTER_1"/>
    <property type="match status" value="1"/>
</dbReference>
<evidence type="ECO:0000313" key="5">
    <source>
        <dbReference type="EMBL" id="MCV9389173.1"/>
    </source>
</evidence>
<dbReference type="InterPro" id="IPR003593">
    <property type="entry name" value="AAA+_ATPase"/>
</dbReference>
<dbReference type="PANTHER" id="PTHR42939:SF1">
    <property type="entry name" value="ABC TRANSPORTER ATP-BINDING PROTEIN ALBC-RELATED"/>
    <property type="match status" value="1"/>
</dbReference>
<dbReference type="EMBL" id="JAOYOD010000001">
    <property type="protein sequence ID" value="MCV9389173.1"/>
    <property type="molecule type" value="Genomic_DNA"/>
</dbReference>
<keyword evidence="1" id="KW-0813">Transport</keyword>
<accession>A0ABT3D162</accession>
<dbReference type="InterPro" id="IPR003439">
    <property type="entry name" value="ABC_transporter-like_ATP-bd"/>
</dbReference>
<dbReference type="RefSeq" id="WP_264140095.1">
    <property type="nucleotide sequence ID" value="NZ_JAOYOD010000001.1"/>
</dbReference>
<keyword evidence="3 5" id="KW-0067">ATP-binding</keyword>
<evidence type="ECO:0000259" key="4">
    <source>
        <dbReference type="PROSITE" id="PS50893"/>
    </source>
</evidence>
<evidence type="ECO:0000313" key="6">
    <source>
        <dbReference type="Proteomes" id="UP001300692"/>
    </source>
</evidence>
<dbReference type="SMART" id="SM00382">
    <property type="entry name" value="AAA"/>
    <property type="match status" value="1"/>
</dbReference>
<dbReference type="Pfam" id="PF00005">
    <property type="entry name" value="ABC_tran"/>
    <property type="match status" value="1"/>
</dbReference>
<evidence type="ECO:0000256" key="3">
    <source>
        <dbReference type="ARBA" id="ARBA00022840"/>
    </source>
</evidence>
<proteinExistence type="predicted"/>
<sequence>MDVILQNIGKRYANKEWIFKDLNYHFCSGERIALTGNNGSGKSTLLKTIGGMVLPSKGEIAYKLDENTIAADQLLHHIAFASPYLELIEDFTLLEMVTFHFKFKKSRNQLSSEDLIQKMYLEGNENKHIKNFSSGMKQRLKLGLCFYTEASLILLDEPCSNLDRRGYDWYHEQIENLPKAPLVIIASNQEEEYQFCKEIIRLG</sequence>
<dbReference type="InterPro" id="IPR027417">
    <property type="entry name" value="P-loop_NTPase"/>
</dbReference>
<gene>
    <name evidence="5" type="ORF">N7U62_21080</name>
</gene>
<reference evidence="5 6" key="1">
    <citation type="submission" date="2022-10" db="EMBL/GenBank/DDBJ databases">
        <title>Comparative genomics and taxonomic characterization of three novel marine species of genus Reichenbachiella exhibiting antioxidant and polysaccharide degradation activities.</title>
        <authorList>
            <person name="Muhammad N."/>
            <person name="Lee Y.-J."/>
            <person name="Ko J."/>
            <person name="Kim S.-G."/>
        </authorList>
    </citation>
    <scope>NUCLEOTIDE SEQUENCE [LARGE SCALE GENOMIC DNA]</scope>
    <source>
        <strain evidence="5 6">ABR2-5</strain>
    </source>
</reference>
<keyword evidence="6" id="KW-1185">Reference proteome</keyword>
<dbReference type="Proteomes" id="UP001300692">
    <property type="component" value="Unassembled WGS sequence"/>
</dbReference>
<dbReference type="SUPFAM" id="SSF52540">
    <property type="entry name" value="P-loop containing nucleoside triphosphate hydrolases"/>
    <property type="match status" value="1"/>
</dbReference>
<evidence type="ECO:0000256" key="2">
    <source>
        <dbReference type="ARBA" id="ARBA00022741"/>
    </source>
</evidence>
<dbReference type="InterPro" id="IPR051782">
    <property type="entry name" value="ABC_Transporter_VariousFunc"/>
</dbReference>
<dbReference type="PANTHER" id="PTHR42939">
    <property type="entry name" value="ABC TRANSPORTER ATP-BINDING PROTEIN ALBC-RELATED"/>
    <property type="match status" value="1"/>
</dbReference>